<evidence type="ECO:0000313" key="1">
    <source>
        <dbReference type="EnsemblPlants" id="OGLUM09G02230.1"/>
    </source>
</evidence>
<reference evidence="1" key="2">
    <citation type="submission" date="2018-05" db="EMBL/GenBank/DDBJ databases">
        <title>OgluRS3 (Oryza glumaepatula Reference Sequence Version 3).</title>
        <authorList>
            <person name="Zhang J."/>
            <person name="Kudrna D."/>
            <person name="Lee S."/>
            <person name="Talag J."/>
            <person name="Welchert J."/>
            <person name="Wing R.A."/>
        </authorList>
    </citation>
    <scope>NUCLEOTIDE SEQUENCE [LARGE SCALE GENOMIC DNA]</scope>
</reference>
<dbReference type="HOGENOM" id="CLU_2531157_0_0_1"/>
<dbReference type="EnsemblPlants" id="OGLUM09G02230.1">
    <property type="protein sequence ID" value="OGLUM09G02230.1"/>
    <property type="gene ID" value="OGLUM09G02230"/>
</dbReference>
<keyword evidence="2" id="KW-1185">Reference proteome</keyword>
<proteinExistence type="predicted"/>
<organism evidence="1">
    <name type="scientific">Oryza glumipatula</name>
    <dbReference type="NCBI Taxonomy" id="40148"/>
    <lineage>
        <taxon>Eukaryota</taxon>
        <taxon>Viridiplantae</taxon>
        <taxon>Streptophyta</taxon>
        <taxon>Embryophyta</taxon>
        <taxon>Tracheophyta</taxon>
        <taxon>Spermatophyta</taxon>
        <taxon>Magnoliopsida</taxon>
        <taxon>Liliopsida</taxon>
        <taxon>Poales</taxon>
        <taxon>Poaceae</taxon>
        <taxon>BOP clade</taxon>
        <taxon>Oryzoideae</taxon>
        <taxon>Oryzeae</taxon>
        <taxon>Oryzinae</taxon>
        <taxon>Oryza</taxon>
    </lineage>
</organism>
<dbReference type="AlphaFoldDB" id="A0A0E0AZY8"/>
<accession>A0A0E0AZY8</accession>
<name>A0A0E0AZY8_9ORYZ</name>
<protein>
    <submittedName>
        <fullName evidence="1">Uncharacterized protein</fullName>
    </submittedName>
</protein>
<sequence length="84" mass="9166">MRVPHNHRGSRYPSVSPSPIRIALPVRIALLSRSPSSLSIVAASSILSARRYLSPRLPRFSSPPSRAVPALLLSLSRSRNCLPI</sequence>
<reference evidence="1" key="1">
    <citation type="submission" date="2015-04" db="UniProtKB">
        <authorList>
            <consortium name="EnsemblPlants"/>
        </authorList>
    </citation>
    <scope>IDENTIFICATION</scope>
</reference>
<dbReference type="Gramene" id="OGLUM09G02230.1">
    <property type="protein sequence ID" value="OGLUM09G02230.1"/>
    <property type="gene ID" value="OGLUM09G02230"/>
</dbReference>
<evidence type="ECO:0000313" key="2">
    <source>
        <dbReference type="Proteomes" id="UP000026961"/>
    </source>
</evidence>
<dbReference type="Proteomes" id="UP000026961">
    <property type="component" value="Chromosome 9"/>
</dbReference>